<dbReference type="SMART" id="SM00451">
    <property type="entry name" value="ZnF_U1"/>
    <property type="match status" value="1"/>
</dbReference>
<evidence type="ECO:0000256" key="3">
    <source>
        <dbReference type="ARBA" id="ARBA00022833"/>
    </source>
</evidence>
<keyword evidence="3" id="KW-0862">Zinc</keyword>
<dbReference type="PANTHER" id="PTHR45986">
    <property type="entry name" value="ZINC FINGER MATRIN-TYPE PROTEIN 2"/>
    <property type="match status" value="1"/>
</dbReference>
<feature type="domain" description="C2H2-type" evidence="6">
    <location>
        <begin position="103"/>
        <end position="125"/>
    </location>
</feature>
<accession>A0A0D1WX89</accession>
<dbReference type="EMBL" id="KN846953">
    <property type="protein sequence ID" value="KIV79801.1"/>
    <property type="molecule type" value="Genomic_DNA"/>
</dbReference>
<dbReference type="InterPro" id="IPR036236">
    <property type="entry name" value="Znf_C2H2_sf"/>
</dbReference>
<name>A0A0D1WX89_9EURO</name>
<evidence type="ECO:0000313" key="7">
    <source>
        <dbReference type="EMBL" id="KIV79801.1"/>
    </source>
</evidence>
<dbReference type="InterPro" id="IPR040107">
    <property type="entry name" value="Snu23"/>
</dbReference>
<evidence type="ECO:0000313" key="8">
    <source>
        <dbReference type="Proteomes" id="UP000053599"/>
    </source>
</evidence>
<gene>
    <name evidence="7" type="ORF">PV11_07346</name>
</gene>
<dbReference type="Pfam" id="PF12874">
    <property type="entry name" value="zf-met"/>
    <property type="match status" value="1"/>
</dbReference>
<evidence type="ECO:0000256" key="5">
    <source>
        <dbReference type="SAM" id="MobiDB-lite"/>
    </source>
</evidence>
<dbReference type="GO" id="GO:0005681">
    <property type="term" value="C:spliceosomal complex"/>
    <property type="evidence" value="ECO:0007669"/>
    <property type="project" value="InterPro"/>
</dbReference>
<keyword evidence="4" id="KW-0539">Nucleus</keyword>
<dbReference type="STRING" id="1016849.A0A0D1WX89"/>
<sequence length="225" mass="25492">MADRKSAYGTAAASDTDFRRTWDRAEYEAKAKKEKEEQREESKARYEAKLEGKKWHKPVDFSALDATSARGSRLDVASMVGKSTLVPATAGVGKRGRGAGFYCEACDLTYKDNVQYIEHLNSKQHLVNTGQSGEVKRATLQDVRDRLEMLKARKREQEEEDKRLGEVDIQARIKKAEELDAAEREEKRRKRNEKRRKGGADGIKKEDDDWVNRLGIIGGQQATTS</sequence>
<keyword evidence="2" id="KW-0863">Zinc-finger</keyword>
<evidence type="ECO:0000256" key="1">
    <source>
        <dbReference type="ARBA" id="ARBA00022723"/>
    </source>
</evidence>
<proteinExistence type="predicted"/>
<protein>
    <recommendedName>
        <fullName evidence="6">C2H2-type domain-containing protein</fullName>
    </recommendedName>
</protein>
<dbReference type="AlphaFoldDB" id="A0A0D1WX89"/>
<dbReference type="Proteomes" id="UP000053599">
    <property type="component" value="Unassembled WGS sequence"/>
</dbReference>
<feature type="region of interest" description="Disordered" evidence="5">
    <location>
        <begin position="175"/>
        <end position="206"/>
    </location>
</feature>
<dbReference type="GO" id="GO:0008270">
    <property type="term" value="F:zinc ion binding"/>
    <property type="evidence" value="ECO:0007669"/>
    <property type="project" value="UniProtKB-KW"/>
</dbReference>
<feature type="compositionally biased region" description="Basic residues" evidence="5">
    <location>
        <begin position="187"/>
        <end position="197"/>
    </location>
</feature>
<dbReference type="HOGENOM" id="CLU_067237_2_0_1"/>
<dbReference type="GO" id="GO:0046540">
    <property type="term" value="C:U4/U6 x U5 tri-snRNP complex"/>
    <property type="evidence" value="ECO:0007669"/>
    <property type="project" value="TreeGrafter"/>
</dbReference>
<dbReference type="PANTHER" id="PTHR45986:SF1">
    <property type="entry name" value="ZINC FINGER MATRIN-TYPE PROTEIN 2"/>
    <property type="match status" value="1"/>
</dbReference>
<reference evidence="7 8" key="1">
    <citation type="submission" date="2015-01" db="EMBL/GenBank/DDBJ databases">
        <title>The Genome Sequence of Exophiala sideris CBS121828.</title>
        <authorList>
            <consortium name="The Broad Institute Genomics Platform"/>
            <person name="Cuomo C."/>
            <person name="de Hoog S."/>
            <person name="Gorbushina A."/>
            <person name="Stielow B."/>
            <person name="Teixiera M."/>
            <person name="Abouelleil A."/>
            <person name="Chapman S.B."/>
            <person name="Priest M."/>
            <person name="Young S.K."/>
            <person name="Wortman J."/>
            <person name="Nusbaum C."/>
            <person name="Birren B."/>
        </authorList>
    </citation>
    <scope>NUCLEOTIDE SEQUENCE [LARGE SCALE GENOMIC DNA]</scope>
    <source>
        <strain evidence="7 8">CBS 121828</strain>
    </source>
</reference>
<dbReference type="GO" id="GO:0003676">
    <property type="term" value="F:nucleic acid binding"/>
    <property type="evidence" value="ECO:0007669"/>
    <property type="project" value="InterPro"/>
</dbReference>
<dbReference type="PROSITE" id="PS00028">
    <property type="entry name" value="ZINC_FINGER_C2H2_1"/>
    <property type="match status" value="1"/>
</dbReference>
<dbReference type="InterPro" id="IPR003604">
    <property type="entry name" value="Matrin/U1-like-C_Znf_C2H2"/>
</dbReference>
<evidence type="ECO:0000256" key="4">
    <source>
        <dbReference type="ARBA" id="ARBA00023242"/>
    </source>
</evidence>
<evidence type="ECO:0000256" key="2">
    <source>
        <dbReference type="ARBA" id="ARBA00022771"/>
    </source>
</evidence>
<keyword evidence="1" id="KW-0479">Metal-binding</keyword>
<dbReference type="OrthoDB" id="30343at2759"/>
<organism evidence="7 8">
    <name type="scientific">Exophiala sideris</name>
    <dbReference type="NCBI Taxonomy" id="1016849"/>
    <lineage>
        <taxon>Eukaryota</taxon>
        <taxon>Fungi</taxon>
        <taxon>Dikarya</taxon>
        <taxon>Ascomycota</taxon>
        <taxon>Pezizomycotina</taxon>
        <taxon>Eurotiomycetes</taxon>
        <taxon>Chaetothyriomycetidae</taxon>
        <taxon>Chaetothyriales</taxon>
        <taxon>Herpotrichiellaceae</taxon>
        <taxon>Exophiala</taxon>
    </lineage>
</organism>
<dbReference type="GO" id="GO:0000398">
    <property type="term" value="P:mRNA splicing, via spliceosome"/>
    <property type="evidence" value="ECO:0007669"/>
    <property type="project" value="InterPro"/>
</dbReference>
<evidence type="ECO:0000259" key="6">
    <source>
        <dbReference type="PROSITE" id="PS00028"/>
    </source>
</evidence>
<feature type="region of interest" description="Disordered" evidence="5">
    <location>
        <begin position="28"/>
        <end position="49"/>
    </location>
</feature>
<feature type="compositionally biased region" description="Basic and acidic residues" evidence="5">
    <location>
        <begin position="175"/>
        <end position="186"/>
    </location>
</feature>
<dbReference type="SUPFAM" id="SSF57667">
    <property type="entry name" value="beta-beta-alpha zinc fingers"/>
    <property type="match status" value="1"/>
</dbReference>
<dbReference type="InterPro" id="IPR013087">
    <property type="entry name" value="Znf_C2H2_type"/>
</dbReference>